<gene>
    <name evidence="3" type="ORF">PgNI_01704</name>
</gene>
<protein>
    <submittedName>
        <fullName evidence="3">Uncharacterized protein</fullName>
    </submittedName>
</protein>
<sequence>LPALPNTVNRSGIGPPDSSGSKPLDPHGRQVISLGRCRALRCMAIKARDCAHYIRCS</sequence>
<dbReference type="AlphaFoldDB" id="A0A6P8BIF1"/>
<evidence type="ECO:0000256" key="1">
    <source>
        <dbReference type="SAM" id="MobiDB-lite"/>
    </source>
</evidence>
<reference evidence="3" key="3">
    <citation type="submission" date="2025-08" db="UniProtKB">
        <authorList>
            <consortium name="RefSeq"/>
        </authorList>
    </citation>
    <scope>IDENTIFICATION</scope>
    <source>
        <strain evidence="3">NI907</strain>
    </source>
</reference>
<name>A0A6P8BIF1_PYRGI</name>
<evidence type="ECO:0000313" key="2">
    <source>
        <dbReference type="Proteomes" id="UP000515153"/>
    </source>
</evidence>
<dbReference type="GeneID" id="41956689"/>
<feature type="compositionally biased region" description="Polar residues" evidence="1">
    <location>
        <begin position="1"/>
        <end position="10"/>
    </location>
</feature>
<dbReference type="Proteomes" id="UP000515153">
    <property type="component" value="Unplaced"/>
</dbReference>
<reference evidence="3" key="1">
    <citation type="journal article" date="2019" name="Mol. Biol. Evol.">
        <title>Blast fungal genomes show frequent chromosomal changes, gene gains and losses, and effector gene turnover.</title>
        <authorList>
            <person name="Gomez Luciano L.B."/>
            <person name="Jason Tsai I."/>
            <person name="Chuma I."/>
            <person name="Tosa Y."/>
            <person name="Chen Y.H."/>
            <person name="Li J.Y."/>
            <person name="Li M.Y."/>
            <person name="Jade Lu M.Y."/>
            <person name="Nakayashiki H."/>
            <person name="Li W.H."/>
        </authorList>
    </citation>
    <scope>NUCLEOTIDE SEQUENCE</scope>
    <source>
        <strain evidence="3">NI907</strain>
    </source>
</reference>
<dbReference type="KEGG" id="pgri:PgNI_01704"/>
<organism evidence="2 3">
    <name type="scientific">Pyricularia grisea</name>
    <name type="common">Crabgrass-specific blast fungus</name>
    <name type="synonym">Magnaporthe grisea</name>
    <dbReference type="NCBI Taxonomy" id="148305"/>
    <lineage>
        <taxon>Eukaryota</taxon>
        <taxon>Fungi</taxon>
        <taxon>Dikarya</taxon>
        <taxon>Ascomycota</taxon>
        <taxon>Pezizomycotina</taxon>
        <taxon>Sordariomycetes</taxon>
        <taxon>Sordariomycetidae</taxon>
        <taxon>Magnaporthales</taxon>
        <taxon>Pyriculariaceae</taxon>
        <taxon>Pyricularia</taxon>
    </lineage>
</organism>
<feature type="region of interest" description="Disordered" evidence="1">
    <location>
        <begin position="1"/>
        <end position="27"/>
    </location>
</feature>
<dbReference type="RefSeq" id="XP_030986819.1">
    <property type="nucleotide sequence ID" value="XM_031121776.1"/>
</dbReference>
<accession>A0A6P8BIF1</accession>
<feature type="non-terminal residue" evidence="3">
    <location>
        <position position="1"/>
    </location>
</feature>
<evidence type="ECO:0000313" key="3">
    <source>
        <dbReference type="RefSeq" id="XP_030986819.1"/>
    </source>
</evidence>
<proteinExistence type="predicted"/>
<keyword evidence="2" id="KW-1185">Reference proteome</keyword>
<reference evidence="3" key="2">
    <citation type="submission" date="2019-10" db="EMBL/GenBank/DDBJ databases">
        <authorList>
            <consortium name="NCBI Genome Project"/>
        </authorList>
    </citation>
    <scope>NUCLEOTIDE SEQUENCE</scope>
    <source>
        <strain evidence="3">NI907</strain>
    </source>
</reference>